<feature type="non-terminal residue" evidence="2">
    <location>
        <position position="61"/>
    </location>
</feature>
<sequence length="61" mass="6049">MTSPPETFAAWSNPMIFNTKDFGALGDGITDDTAAIQATIDAAAAAGGGEVVLGAGTYIVS</sequence>
<reference evidence="2 3" key="1">
    <citation type="submission" date="2018-08" db="EMBL/GenBank/DDBJ databases">
        <title>Recombination of ecologically and evolutionarily significant loci maintains genetic cohesion in the Pseudomonas syringae species complex.</title>
        <authorList>
            <person name="Dillon M."/>
            <person name="Thakur S."/>
            <person name="Almeida R.N.D."/>
            <person name="Weir B.S."/>
            <person name="Guttman D.S."/>
        </authorList>
    </citation>
    <scope>NUCLEOTIDE SEQUENCE [LARGE SCALE GENOMIC DNA]</scope>
    <source>
        <strain evidence="2 3">ICMP 8902</strain>
    </source>
</reference>
<name>A0A3M3Y5Z5_9PSED</name>
<dbReference type="SUPFAM" id="SSF51126">
    <property type="entry name" value="Pectin lyase-like"/>
    <property type="match status" value="1"/>
</dbReference>
<dbReference type="Pfam" id="PF12708">
    <property type="entry name" value="Pect-lyase_RHGA_epim"/>
    <property type="match status" value="1"/>
</dbReference>
<evidence type="ECO:0000313" key="2">
    <source>
        <dbReference type="EMBL" id="RMO77767.1"/>
    </source>
</evidence>
<feature type="domain" description="Rhamnogalacturonase A/B/Epimerase-like pectate lyase" evidence="1">
    <location>
        <begin position="16"/>
        <end position="61"/>
    </location>
</feature>
<protein>
    <recommendedName>
        <fullName evidence="1">Rhamnogalacturonase A/B/Epimerase-like pectate lyase domain-containing protein</fullName>
    </recommendedName>
</protein>
<evidence type="ECO:0000313" key="3">
    <source>
        <dbReference type="Proteomes" id="UP000279372"/>
    </source>
</evidence>
<dbReference type="Proteomes" id="UP000279372">
    <property type="component" value="Unassembled WGS sequence"/>
</dbReference>
<accession>A0A3M3Y5Z5</accession>
<comment type="caution">
    <text evidence="2">The sequence shown here is derived from an EMBL/GenBank/DDBJ whole genome shotgun (WGS) entry which is preliminary data.</text>
</comment>
<dbReference type="InterPro" id="IPR024535">
    <property type="entry name" value="RHGA/B-epi-like_pectate_lyase"/>
</dbReference>
<organism evidence="2 3">
    <name type="scientific">Pseudomonas syringae pv. philadelphi</name>
    <dbReference type="NCBI Taxonomy" id="251706"/>
    <lineage>
        <taxon>Bacteria</taxon>
        <taxon>Pseudomonadati</taxon>
        <taxon>Pseudomonadota</taxon>
        <taxon>Gammaproteobacteria</taxon>
        <taxon>Pseudomonadales</taxon>
        <taxon>Pseudomonadaceae</taxon>
        <taxon>Pseudomonas</taxon>
    </lineage>
</organism>
<proteinExistence type="predicted"/>
<gene>
    <name evidence="2" type="ORF">ALQ33_05492</name>
</gene>
<dbReference type="InterPro" id="IPR012334">
    <property type="entry name" value="Pectin_lyas_fold"/>
</dbReference>
<dbReference type="Gene3D" id="2.160.20.10">
    <property type="entry name" value="Single-stranded right-handed beta-helix, Pectin lyase-like"/>
    <property type="match status" value="1"/>
</dbReference>
<dbReference type="AlphaFoldDB" id="A0A3M3Y5Z5"/>
<dbReference type="InterPro" id="IPR011050">
    <property type="entry name" value="Pectin_lyase_fold/virulence"/>
</dbReference>
<evidence type="ECO:0000259" key="1">
    <source>
        <dbReference type="Pfam" id="PF12708"/>
    </source>
</evidence>
<dbReference type="EMBL" id="RBQB01000403">
    <property type="protein sequence ID" value="RMO77767.1"/>
    <property type="molecule type" value="Genomic_DNA"/>
</dbReference>